<name>A0ABR9R328_9FIRM</name>
<dbReference type="RefSeq" id="WP_193500930.1">
    <property type="nucleotide sequence ID" value="NZ_JADCKC010000002.1"/>
</dbReference>
<dbReference type="Pfam" id="PF05598">
    <property type="entry name" value="DUF772"/>
    <property type="match status" value="1"/>
</dbReference>
<accession>A0ABR9R328</accession>
<comment type="caution">
    <text evidence="2">The sequence shown here is derived from an EMBL/GenBank/DDBJ whole genome shotgun (WGS) entry which is preliminary data.</text>
</comment>
<keyword evidence="3" id="KW-1185">Reference proteome</keyword>
<gene>
    <name evidence="2" type="ORF">INF35_06980</name>
</gene>
<evidence type="ECO:0000313" key="3">
    <source>
        <dbReference type="Proteomes" id="UP000768567"/>
    </source>
</evidence>
<organism evidence="2 3">
    <name type="scientific">Gemmiger gallinarum</name>
    <dbReference type="NCBI Taxonomy" id="2779354"/>
    <lineage>
        <taxon>Bacteria</taxon>
        <taxon>Bacillati</taxon>
        <taxon>Bacillota</taxon>
        <taxon>Clostridia</taxon>
        <taxon>Eubacteriales</taxon>
        <taxon>Gemmiger</taxon>
    </lineage>
</organism>
<protein>
    <submittedName>
        <fullName evidence="2">Transposase</fullName>
    </submittedName>
</protein>
<reference evidence="2 3" key="1">
    <citation type="submission" date="2020-10" db="EMBL/GenBank/DDBJ databases">
        <title>ChiBAC.</title>
        <authorList>
            <person name="Zenner C."/>
            <person name="Hitch T.C.A."/>
            <person name="Clavel T."/>
        </authorList>
    </citation>
    <scope>NUCLEOTIDE SEQUENCE [LARGE SCALE GENOMIC DNA]</scope>
    <source>
        <strain evidence="2 3">DSM 109015</strain>
    </source>
</reference>
<dbReference type="EMBL" id="JADCKC010000002">
    <property type="protein sequence ID" value="MBE5037523.1"/>
    <property type="molecule type" value="Genomic_DNA"/>
</dbReference>
<evidence type="ECO:0000313" key="2">
    <source>
        <dbReference type="EMBL" id="MBE5037523.1"/>
    </source>
</evidence>
<dbReference type="InterPro" id="IPR008490">
    <property type="entry name" value="Transposase_InsH_N"/>
</dbReference>
<feature type="domain" description="Transposase InsH N-terminal" evidence="1">
    <location>
        <begin position="22"/>
        <end position="114"/>
    </location>
</feature>
<evidence type="ECO:0000259" key="1">
    <source>
        <dbReference type="Pfam" id="PF05598"/>
    </source>
</evidence>
<dbReference type="Proteomes" id="UP000768567">
    <property type="component" value="Unassembled WGS sequence"/>
</dbReference>
<proteinExistence type="predicted"/>
<sequence length="137" mass="15804">MYRAKDSQMSVYDYIPPFHGELSHSNRWVRLAAAVDWDAFEREYSALFARGGKVAIPARVALGSLIIREACGVSDRETVALVRESPYLQYFLGLKSFEDEAPFSARSMEMFRRRIPRAVVRDAVRLLRGFEREDRPD</sequence>